<feature type="compositionally biased region" description="Basic and acidic residues" evidence="2">
    <location>
        <begin position="188"/>
        <end position="207"/>
    </location>
</feature>
<keyword evidence="4" id="KW-1185">Reference proteome</keyword>
<sequence length="229" mass="27250">MEIDTSKPDGGQQIEEDISYPKQVIHSRIRYLKIENSQLKDELAWIKEELKKMELKMSELEEERDPEREKAAEIEDELSNLRFQWKEVESKYEKLIVKGEEKDEEELEEEEVDPEDPQQKIKRLEGHIKFLLDANVKTSRELKMKSDDLKLMEYRLDYERAQRTVADGEFKELKEKLQNLELQKAELQDIKDSKDLEKGAEHTESPELSKNQKMMNEDSVSMTSWEEIQ</sequence>
<proteinExistence type="predicted"/>
<evidence type="ECO:0000313" key="4">
    <source>
        <dbReference type="Proteomes" id="UP000008281"/>
    </source>
</evidence>
<dbReference type="Proteomes" id="UP000008281">
    <property type="component" value="Unassembled WGS sequence"/>
</dbReference>
<keyword evidence="1" id="KW-0175">Coiled coil</keyword>
<feature type="region of interest" description="Disordered" evidence="2">
    <location>
        <begin position="99"/>
        <end position="120"/>
    </location>
</feature>
<feature type="coiled-coil region" evidence="1">
    <location>
        <begin position="36"/>
        <end position="91"/>
    </location>
</feature>
<dbReference type="InParanoid" id="E3N9N6"/>
<dbReference type="HOGENOM" id="CLU_1210761_0_0_1"/>
<name>E3N9N6_CAERE</name>
<organism evidence="4">
    <name type="scientific">Caenorhabditis remanei</name>
    <name type="common">Caenorhabditis vulgaris</name>
    <dbReference type="NCBI Taxonomy" id="31234"/>
    <lineage>
        <taxon>Eukaryota</taxon>
        <taxon>Metazoa</taxon>
        <taxon>Ecdysozoa</taxon>
        <taxon>Nematoda</taxon>
        <taxon>Chromadorea</taxon>
        <taxon>Rhabditida</taxon>
        <taxon>Rhabditina</taxon>
        <taxon>Rhabditomorpha</taxon>
        <taxon>Rhabditoidea</taxon>
        <taxon>Rhabditidae</taxon>
        <taxon>Peloderinae</taxon>
        <taxon>Caenorhabditis</taxon>
    </lineage>
</organism>
<protein>
    <submittedName>
        <fullName evidence="3">Uncharacterized protein</fullName>
    </submittedName>
</protein>
<feature type="compositionally biased region" description="Polar residues" evidence="2">
    <location>
        <begin position="208"/>
        <end position="229"/>
    </location>
</feature>
<feature type="compositionally biased region" description="Acidic residues" evidence="2">
    <location>
        <begin position="102"/>
        <end position="116"/>
    </location>
</feature>
<feature type="region of interest" description="Disordered" evidence="2">
    <location>
        <begin position="188"/>
        <end position="229"/>
    </location>
</feature>
<accession>E3N9N6</accession>
<evidence type="ECO:0000256" key="1">
    <source>
        <dbReference type="SAM" id="Coils"/>
    </source>
</evidence>
<evidence type="ECO:0000313" key="3">
    <source>
        <dbReference type="EMBL" id="EFO90353.1"/>
    </source>
</evidence>
<reference evidence="3" key="1">
    <citation type="submission" date="2007-07" db="EMBL/GenBank/DDBJ databases">
        <title>PCAP assembly of the Caenorhabditis remanei genome.</title>
        <authorList>
            <consortium name="The Caenorhabditis remanei Sequencing Consortium"/>
            <person name="Wilson R.K."/>
        </authorList>
    </citation>
    <scope>NUCLEOTIDE SEQUENCE [LARGE SCALE GENOMIC DNA]</scope>
    <source>
        <strain evidence="3">PB4641</strain>
    </source>
</reference>
<evidence type="ECO:0000256" key="2">
    <source>
        <dbReference type="SAM" id="MobiDB-lite"/>
    </source>
</evidence>
<gene>
    <name evidence="3" type="ORF">CRE_01318</name>
</gene>
<dbReference type="AlphaFoldDB" id="E3N9N6"/>
<dbReference type="EMBL" id="DS268567">
    <property type="protein sequence ID" value="EFO90353.1"/>
    <property type="molecule type" value="Genomic_DNA"/>
</dbReference>